<dbReference type="AlphaFoldDB" id="A0A6G0YT37"/>
<sequence>SNFYEIYRKRENLQSLKIIFKPPLSVLRIFIKTFSLYEL</sequence>
<comment type="caution">
    <text evidence="1">The sequence shown here is derived from an EMBL/GenBank/DDBJ whole genome shotgun (WGS) entry which is preliminary data.</text>
</comment>
<accession>A0A6G0YT37</accession>
<evidence type="ECO:0000313" key="2">
    <source>
        <dbReference type="Proteomes" id="UP000478052"/>
    </source>
</evidence>
<name>A0A6G0YT37_APHCR</name>
<organism evidence="1 2">
    <name type="scientific">Aphis craccivora</name>
    <name type="common">Cowpea aphid</name>
    <dbReference type="NCBI Taxonomy" id="307492"/>
    <lineage>
        <taxon>Eukaryota</taxon>
        <taxon>Metazoa</taxon>
        <taxon>Ecdysozoa</taxon>
        <taxon>Arthropoda</taxon>
        <taxon>Hexapoda</taxon>
        <taxon>Insecta</taxon>
        <taxon>Pterygota</taxon>
        <taxon>Neoptera</taxon>
        <taxon>Paraneoptera</taxon>
        <taxon>Hemiptera</taxon>
        <taxon>Sternorrhyncha</taxon>
        <taxon>Aphidomorpha</taxon>
        <taxon>Aphidoidea</taxon>
        <taxon>Aphididae</taxon>
        <taxon>Aphidini</taxon>
        <taxon>Aphis</taxon>
        <taxon>Aphis</taxon>
    </lineage>
</organism>
<dbReference type="EMBL" id="VUJU01002552">
    <property type="protein sequence ID" value="KAF0760885.1"/>
    <property type="molecule type" value="Genomic_DNA"/>
</dbReference>
<feature type="non-terminal residue" evidence="1">
    <location>
        <position position="1"/>
    </location>
</feature>
<reference evidence="1 2" key="1">
    <citation type="submission" date="2019-08" db="EMBL/GenBank/DDBJ databases">
        <title>Whole genome of Aphis craccivora.</title>
        <authorList>
            <person name="Voronova N.V."/>
            <person name="Shulinski R.S."/>
            <person name="Bandarenka Y.V."/>
            <person name="Zhorov D.G."/>
            <person name="Warner D."/>
        </authorList>
    </citation>
    <scope>NUCLEOTIDE SEQUENCE [LARGE SCALE GENOMIC DNA]</scope>
    <source>
        <strain evidence="1">180601</strain>
        <tissue evidence="1">Whole Body</tissue>
    </source>
</reference>
<gene>
    <name evidence="1" type="ORF">FWK35_00022103</name>
</gene>
<dbReference type="Proteomes" id="UP000478052">
    <property type="component" value="Unassembled WGS sequence"/>
</dbReference>
<keyword evidence="2" id="KW-1185">Reference proteome</keyword>
<evidence type="ECO:0000313" key="1">
    <source>
        <dbReference type="EMBL" id="KAF0760885.1"/>
    </source>
</evidence>
<protein>
    <submittedName>
        <fullName evidence="1">Uncharacterized protein</fullName>
    </submittedName>
</protein>
<proteinExistence type="predicted"/>